<dbReference type="EMBL" id="PDND01000045">
    <property type="protein sequence ID" value="PGH34198.1"/>
    <property type="molecule type" value="Genomic_DNA"/>
</dbReference>
<comment type="caution">
    <text evidence="1">The sequence shown here is derived from an EMBL/GenBank/DDBJ whole genome shotgun (WGS) entry which is preliminary data.</text>
</comment>
<evidence type="ECO:0000313" key="2">
    <source>
        <dbReference type="Proteomes" id="UP000226031"/>
    </source>
</evidence>
<reference evidence="1 2" key="1">
    <citation type="submission" date="2017-10" db="EMBL/GenBank/DDBJ databases">
        <title>Comparative genomics in systemic dimorphic fungi from Ajellomycetaceae.</title>
        <authorList>
            <person name="Munoz J.F."/>
            <person name="Mcewen J.G."/>
            <person name="Clay O.K."/>
            <person name="Cuomo C.A."/>
        </authorList>
    </citation>
    <scope>NUCLEOTIDE SEQUENCE [LARGE SCALE GENOMIC DNA]</scope>
    <source>
        <strain evidence="1 2">UAMH4076</strain>
    </source>
</reference>
<accession>A0A2B7ZLZ6</accession>
<dbReference type="AlphaFoldDB" id="A0A2B7ZLZ6"/>
<dbReference type="Proteomes" id="UP000226031">
    <property type="component" value="Unassembled WGS sequence"/>
</dbReference>
<sequence>MATITPTKEHSEHNSQTLTKSLHVYTRLYPGRKALLAPSDTESAQYFVTNKVPHRHAGEWVPVFYRGDNPKYTPETTAIGRAKRTAMWTSFKVWLGDGVSEILKNEERRKKAKCYARKEKVRKLFCRGSKPPKEPLEDEQPVSGKVILVRLHRSGLSRKIEFEVEGTRYRWSGTRRFATGFMKGVKGWSQCLKLIRTSDHALIATFEKCRSAHYHRSIKTGQPPNKKKLFIGTFRVYEEAYALPTGDSHGASGSSMAAFTGKVDAIASNRRGRAKDEKDLNSDGPHVGNLTEDMIMLSCWIVVEAEHRLRYKVFDFLQEVGENAGG</sequence>
<evidence type="ECO:0000313" key="1">
    <source>
        <dbReference type="EMBL" id="PGH34198.1"/>
    </source>
</evidence>
<proteinExistence type="predicted"/>
<keyword evidence="2" id="KW-1185">Reference proteome</keyword>
<name>A0A2B7ZLZ6_9EURO</name>
<dbReference type="VEuPathDB" id="FungiDB:EMCG_07618"/>
<protein>
    <submittedName>
        <fullName evidence="1">Uncharacterized protein</fullName>
    </submittedName>
</protein>
<gene>
    <name evidence="1" type="ORF">GX50_02972</name>
</gene>
<organism evidence="1 2">
    <name type="scientific">[Emmonsia] crescens</name>
    <dbReference type="NCBI Taxonomy" id="73230"/>
    <lineage>
        <taxon>Eukaryota</taxon>
        <taxon>Fungi</taxon>
        <taxon>Dikarya</taxon>
        <taxon>Ascomycota</taxon>
        <taxon>Pezizomycotina</taxon>
        <taxon>Eurotiomycetes</taxon>
        <taxon>Eurotiomycetidae</taxon>
        <taxon>Onygenales</taxon>
        <taxon>Ajellomycetaceae</taxon>
        <taxon>Emergomyces</taxon>
    </lineage>
</organism>
<dbReference type="VEuPathDB" id="FungiDB:EMCG_07619"/>